<name>A0A8K0WK29_9HYPO</name>
<reference evidence="1" key="1">
    <citation type="journal article" date="2021" name="Nat. Commun.">
        <title>Genetic determinants of endophytism in the Arabidopsis root mycobiome.</title>
        <authorList>
            <person name="Mesny F."/>
            <person name="Miyauchi S."/>
            <person name="Thiergart T."/>
            <person name="Pickel B."/>
            <person name="Atanasova L."/>
            <person name="Karlsson M."/>
            <person name="Huettel B."/>
            <person name="Barry K.W."/>
            <person name="Haridas S."/>
            <person name="Chen C."/>
            <person name="Bauer D."/>
            <person name="Andreopoulos W."/>
            <person name="Pangilinan J."/>
            <person name="LaButti K."/>
            <person name="Riley R."/>
            <person name="Lipzen A."/>
            <person name="Clum A."/>
            <person name="Drula E."/>
            <person name="Henrissat B."/>
            <person name="Kohler A."/>
            <person name="Grigoriev I.V."/>
            <person name="Martin F.M."/>
            <person name="Hacquard S."/>
        </authorList>
    </citation>
    <scope>NUCLEOTIDE SEQUENCE</scope>
    <source>
        <strain evidence="1">MPI-CAGE-CH-0235</strain>
    </source>
</reference>
<dbReference type="EMBL" id="JAGPNK010000046">
    <property type="protein sequence ID" value="KAH7302920.1"/>
    <property type="molecule type" value="Genomic_DNA"/>
</dbReference>
<dbReference type="Proteomes" id="UP000813444">
    <property type="component" value="Unassembled WGS sequence"/>
</dbReference>
<keyword evidence="2" id="KW-1185">Reference proteome</keyword>
<proteinExistence type="predicted"/>
<organism evidence="1 2">
    <name type="scientific">Stachybotrys elegans</name>
    <dbReference type="NCBI Taxonomy" id="80388"/>
    <lineage>
        <taxon>Eukaryota</taxon>
        <taxon>Fungi</taxon>
        <taxon>Dikarya</taxon>
        <taxon>Ascomycota</taxon>
        <taxon>Pezizomycotina</taxon>
        <taxon>Sordariomycetes</taxon>
        <taxon>Hypocreomycetidae</taxon>
        <taxon>Hypocreales</taxon>
        <taxon>Stachybotryaceae</taxon>
        <taxon>Stachybotrys</taxon>
    </lineage>
</organism>
<sequence length="85" mass="9459">MVEGMERNRGLSHSTSSLSDRIEALKQSYDAEGASTGLLPFPQRDARQIILDAIRRLPANLTSTKINFQEVDENEFLPTMAGFFG</sequence>
<protein>
    <submittedName>
        <fullName evidence="1">Uncharacterized protein</fullName>
    </submittedName>
</protein>
<evidence type="ECO:0000313" key="2">
    <source>
        <dbReference type="Proteomes" id="UP000813444"/>
    </source>
</evidence>
<comment type="caution">
    <text evidence="1">The sequence shown here is derived from an EMBL/GenBank/DDBJ whole genome shotgun (WGS) entry which is preliminary data.</text>
</comment>
<accession>A0A8K0WK29</accession>
<evidence type="ECO:0000313" key="1">
    <source>
        <dbReference type="EMBL" id="KAH7302920.1"/>
    </source>
</evidence>
<gene>
    <name evidence="1" type="ORF">B0I35DRAFT_196551</name>
</gene>
<dbReference type="AlphaFoldDB" id="A0A8K0WK29"/>